<feature type="compositionally biased region" description="Basic and acidic residues" evidence="1">
    <location>
        <begin position="140"/>
        <end position="160"/>
    </location>
</feature>
<proteinExistence type="predicted"/>
<dbReference type="Proteomes" id="UP000001245">
    <property type="component" value="Segment"/>
</dbReference>
<dbReference type="GeneID" id="2846136"/>
<reference evidence="2 3" key="1">
    <citation type="journal article" date="2004" name="Virus Genes">
        <title>The genome of phiAsp2, an actinoplanes infecting phage.</title>
        <authorList>
            <person name="Jarling M."/>
            <person name="Bartkowiak K."/>
            <person name="Pape H."/>
            <person name="Meinhardt F."/>
        </authorList>
    </citation>
    <scope>NUCLEOTIDE SEQUENCE</scope>
</reference>
<dbReference type="KEGG" id="vg:2846136"/>
<evidence type="ECO:0000313" key="3">
    <source>
        <dbReference type="Proteomes" id="UP000001245"/>
    </source>
</evidence>
<dbReference type="EMBL" id="AY576796">
    <property type="protein sequence ID" value="AAT36790.1"/>
    <property type="molecule type" value="Genomic_DNA"/>
</dbReference>
<keyword evidence="3" id="KW-1185">Reference proteome</keyword>
<protein>
    <submittedName>
        <fullName evidence="2">Pas42</fullName>
    </submittedName>
</protein>
<feature type="region of interest" description="Disordered" evidence="1">
    <location>
        <begin position="130"/>
        <end position="196"/>
    </location>
</feature>
<name>Q6J7Y9_9CAUD</name>
<evidence type="ECO:0000313" key="2">
    <source>
        <dbReference type="EMBL" id="AAT36790.1"/>
    </source>
</evidence>
<accession>Q6J7Y9</accession>
<organism evidence="2 3">
    <name type="scientific">Actinoplanes phage phiAsp2</name>
    <dbReference type="NCBI Taxonomy" id="279303"/>
    <lineage>
        <taxon>Viruses</taxon>
        <taxon>Duplodnaviria</taxon>
        <taxon>Heunggongvirae</taxon>
        <taxon>Uroviricota</taxon>
        <taxon>Caudoviricetes</taxon>
        <taxon>Aspduovirus</taxon>
        <taxon>Aspduovirus Asp2</taxon>
    </lineage>
</organism>
<evidence type="ECO:0000256" key="1">
    <source>
        <dbReference type="SAM" id="MobiDB-lite"/>
    </source>
</evidence>
<dbReference type="RefSeq" id="YP_024828.1">
    <property type="nucleotide sequence ID" value="NC_005885.1"/>
</dbReference>
<gene>
    <name evidence="2" type="primary">pas42</name>
</gene>
<sequence>MAQNLTHTEARNYPLSNGETADLIALVSSVKPQSWVQATEAQPIGTVVYAYAMGELRRGVVVKNTPTKTLVALTTAAAAAPGGTVRVQTATELHTTVYVAPAPVVETPAEPAQEAEEGAERFTLTETQIEENAAESEALEPGRGRGGPDRERGPRRDLRPARRGLAGDGPARGPRAPYGAADFPAPQRVDTSQSSR</sequence>
<feature type="compositionally biased region" description="Low complexity" evidence="1">
    <location>
        <begin position="168"/>
        <end position="181"/>
    </location>
</feature>